<dbReference type="Gene3D" id="2.40.70.10">
    <property type="entry name" value="Acid Proteases"/>
    <property type="match status" value="1"/>
</dbReference>
<organism evidence="1 2">
    <name type="scientific">Vigna radiata var. radiata</name>
    <name type="common">Mung bean</name>
    <name type="synonym">Phaseolus aureus</name>
    <dbReference type="NCBI Taxonomy" id="3916"/>
    <lineage>
        <taxon>Eukaryota</taxon>
        <taxon>Viridiplantae</taxon>
        <taxon>Streptophyta</taxon>
        <taxon>Embryophyta</taxon>
        <taxon>Tracheophyta</taxon>
        <taxon>Spermatophyta</taxon>
        <taxon>Magnoliopsida</taxon>
        <taxon>eudicotyledons</taxon>
        <taxon>Gunneridae</taxon>
        <taxon>Pentapetalae</taxon>
        <taxon>rosids</taxon>
        <taxon>fabids</taxon>
        <taxon>Fabales</taxon>
        <taxon>Fabaceae</taxon>
        <taxon>Papilionoideae</taxon>
        <taxon>50 kb inversion clade</taxon>
        <taxon>NPAAA clade</taxon>
        <taxon>indigoferoid/millettioid clade</taxon>
        <taxon>Phaseoleae</taxon>
        <taxon>Vigna</taxon>
    </lineage>
</organism>
<dbReference type="PANTHER" id="PTHR33067">
    <property type="entry name" value="RNA-DIRECTED DNA POLYMERASE-RELATED"/>
    <property type="match status" value="1"/>
</dbReference>
<evidence type="ECO:0000313" key="2">
    <source>
        <dbReference type="RefSeq" id="XP_014490158.1"/>
    </source>
</evidence>
<dbReference type="AlphaFoldDB" id="A0A1S3T8S0"/>
<dbReference type="OrthoDB" id="1417277at2759"/>
<dbReference type="InterPro" id="IPR021109">
    <property type="entry name" value="Peptidase_aspartic_dom_sf"/>
</dbReference>
<dbReference type="SUPFAM" id="SSF50630">
    <property type="entry name" value="Acid proteases"/>
    <property type="match status" value="1"/>
</dbReference>
<gene>
    <name evidence="2" type="primary">LOC106752888</name>
</gene>
<dbReference type="RefSeq" id="XP_014490158.1">
    <property type="nucleotide sequence ID" value="XM_014634672.1"/>
</dbReference>
<keyword evidence="1" id="KW-1185">Reference proteome</keyword>
<dbReference type="KEGG" id="vra:106752888"/>
<dbReference type="GeneID" id="106752888"/>
<dbReference type="CDD" id="cd00303">
    <property type="entry name" value="retropepsin_like"/>
    <property type="match status" value="1"/>
</dbReference>
<protein>
    <submittedName>
        <fullName evidence="2">Uncharacterized protein LOC106752888</fullName>
    </submittedName>
</protein>
<sequence>MKITIPLNEALQQIPVYARCIKQHLGEKIDFEEKATKEQEGCSDSLKKEHPPKVKDPRSFTTPCAFGSVTIGKALLDLGSSINLMPLPMVKKIGGLTLRPTKISLIMVDVSPKKPYGVVEDVVIRIERLEFLVDFVVIEMKEDDKIPVIFGRSFMKMAKVIINVDDGVIMLKE</sequence>
<proteinExistence type="predicted"/>
<accession>A0A1S3T8S0</accession>
<dbReference type="Proteomes" id="UP000087766">
    <property type="component" value="Unplaced"/>
</dbReference>
<dbReference type="PANTHER" id="PTHR33067:SF35">
    <property type="entry name" value="ASPARTIC PEPTIDASE DDI1-TYPE DOMAIN-CONTAINING PROTEIN"/>
    <property type="match status" value="1"/>
</dbReference>
<reference evidence="2" key="1">
    <citation type="submission" date="2025-08" db="UniProtKB">
        <authorList>
            <consortium name="RefSeq"/>
        </authorList>
    </citation>
    <scope>IDENTIFICATION</scope>
    <source>
        <tissue evidence="2">Leaf</tissue>
    </source>
</reference>
<evidence type="ECO:0000313" key="1">
    <source>
        <dbReference type="Proteomes" id="UP000087766"/>
    </source>
</evidence>
<name>A0A1S3T8S0_VIGRR</name>